<evidence type="ECO:0000256" key="10">
    <source>
        <dbReference type="ARBA" id="ARBA00023224"/>
    </source>
</evidence>
<comment type="caution">
    <text evidence="11">Lacks conserved residue(s) required for the propagation of feature annotation.</text>
</comment>
<reference evidence="12" key="3">
    <citation type="submission" date="2025-09" db="UniProtKB">
        <authorList>
            <consortium name="Ensembl"/>
        </authorList>
    </citation>
    <scope>IDENTIFICATION</scope>
</reference>
<dbReference type="GO" id="GO:0016503">
    <property type="term" value="F:pheromone receptor activity"/>
    <property type="evidence" value="ECO:0007669"/>
    <property type="project" value="InterPro"/>
</dbReference>
<dbReference type="Proteomes" id="UP000314987">
    <property type="component" value="Unassembled WGS sequence"/>
</dbReference>
<dbReference type="GeneTree" id="ENSGT00960000186612"/>
<accession>A0A4X2K9P0</accession>
<name>A0A4X2K9P0_VOMUR</name>
<evidence type="ECO:0000256" key="6">
    <source>
        <dbReference type="ARBA" id="ARBA00022989"/>
    </source>
</evidence>
<dbReference type="PANTHER" id="PTHR24062">
    <property type="entry name" value="VOMERONASAL TYPE-1 RECEPTOR"/>
    <property type="match status" value="1"/>
</dbReference>
<reference evidence="12" key="2">
    <citation type="submission" date="2025-08" db="UniProtKB">
        <authorList>
            <consortium name="Ensembl"/>
        </authorList>
    </citation>
    <scope>IDENTIFICATION</scope>
</reference>
<evidence type="ECO:0000256" key="5">
    <source>
        <dbReference type="ARBA" id="ARBA00022692"/>
    </source>
</evidence>
<comment type="subcellular location">
    <subcellularLocation>
        <location evidence="1 11">Cell membrane</location>
        <topology evidence="1 11">Multi-pass membrane protein</topology>
    </subcellularLocation>
</comment>
<evidence type="ECO:0000313" key="13">
    <source>
        <dbReference type="Proteomes" id="UP000314987"/>
    </source>
</evidence>
<keyword evidence="9 11" id="KW-0675">Receptor</keyword>
<dbReference type="GO" id="GO:0005886">
    <property type="term" value="C:plasma membrane"/>
    <property type="evidence" value="ECO:0007669"/>
    <property type="project" value="UniProtKB-SubCell"/>
</dbReference>
<proteinExistence type="inferred from homology"/>
<keyword evidence="6 11" id="KW-1133">Transmembrane helix</keyword>
<evidence type="ECO:0000256" key="1">
    <source>
        <dbReference type="ARBA" id="ARBA00004651"/>
    </source>
</evidence>
<evidence type="ECO:0000256" key="8">
    <source>
        <dbReference type="ARBA" id="ARBA00023136"/>
    </source>
</evidence>
<reference evidence="13" key="1">
    <citation type="submission" date="2018-12" db="EMBL/GenBank/DDBJ databases">
        <authorList>
            <person name="Yazar S."/>
        </authorList>
    </citation>
    <scope>NUCLEOTIDE SEQUENCE [LARGE SCALE GENOMIC DNA]</scope>
</reference>
<evidence type="ECO:0000256" key="3">
    <source>
        <dbReference type="ARBA" id="ARBA00022475"/>
    </source>
</evidence>
<dbReference type="GO" id="GO:0019236">
    <property type="term" value="P:response to pheromone"/>
    <property type="evidence" value="ECO:0007669"/>
    <property type="project" value="UniProtKB-KW"/>
</dbReference>
<evidence type="ECO:0000256" key="4">
    <source>
        <dbReference type="ARBA" id="ARBA00022507"/>
    </source>
</evidence>
<dbReference type="SUPFAM" id="SSF81321">
    <property type="entry name" value="Family A G protein-coupled receptor-like"/>
    <property type="match status" value="1"/>
</dbReference>
<sequence>QWILILTLRKIMVFLLDVVGIGIMVWTSGSMVFDLYRHCQRLQYIHNTSLPPRTFLETRATQTILLSVSLFVSFYLLNSIFALYMDFSKSYLWLILTSTFLAACFPACSPFLLIASDSQVPRYCLHFWGRIKLST</sequence>
<keyword evidence="10 11" id="KW-0807">Transducer</keyword>
<feature type="transmembrane region" description="Helical" evidence="11">
    <location>
        <begin position="12"/>
        <end position="36"/>
    </location>
</feature>
<evidence type="ECO:0000256" key="7">
    <source>
        <dbReference type="ARBA" id="ARBA00023040"/>
    </source>
</evidence>
<evidence type="ECO:0000313" key="12">
    <source>
        <dbReference type="Ensembl" id="ENSVURP00010005910.1"/>
    </source>
</evidence>
<keyword evidence="13" id="KW-1185">Reference proteome</keyword>
<keyword evidence="3 11" id="KW-1003">Cell membrane</keyword>
<feature type="transmembrane region" description="Helical" evidence="11">
    <location>
        <begin position="91"/>
        <end position="115"/>
    </location>
</feature>
<keyword evidence="7 11" id="KW-0297">G-protein coupled receptor</keyword>
<dbReference type="PRINTS" id="PR01534">
    <property type="entry name" value="VOMERONASL1R"/>
</dbReference>
<keyword evidence="8 11" id="KW-0472">Membrane</keyword>
<dbReference type="OMA" id="RIVILWS"/>
<keyword evidence="5 11" id="KW-0812">Transmembrane</keyword>
<organism evidence="12 13">
    <name type="scientific">Vombatus ursinus</name>
    <name type="common">Common wombat</name>
    <dbReference type="NCBI Taxonomy" id="29139"/>
    <lineage>
        <taxon>Eukaryota</taxon>
        <taxon>Metazoa</taxon>
        <taxon>Chordata</taxon>
        <taxon>Craniata</taxon>
        <taxon>Vertebrata</taxon>
        <taxon>Euteleostomi</taxon>
        <taxon>Mammalia</taxon>
        <taxon>Metatheria</taxon>
        <taxon>Diprotodontia</taxon>
        <taxon>Vombatidae</taxon>
        <taxon>Vombatus</taxon>
    </lineage>
</organism>
<dbReference type="AlphaFoldDB" id="A0A4X2K9P0"/>
<protein>
    <recommendedName>
        <fullName evidence="11">Vomeronasal type-1 receptor</fullName>
    </recommendedName>
</protein>
<keyword evidence="4 11" id="KW-0589">Pheromone response</keyword>
<evidence type="ECO:0000256" key="2">
    <source>
        <dbReference type="ARBA" id="ARBA00010663"/>
    </source>
</evidence>
<dbReference type="Ensembl" id="ENSVURT00010006680.1">
    <property type="protein sequence ID" value="ENSVURP00010005910.1"/>
    <property type="gene ID" value="ENSVURG00010004582.1"/>
</dbReference>
<dbReference type="Pfam" id="PF03402">
    <property type="entry name" value="V1R"/>
    <property type="match status" value="1"/>
</dbReference>
<dbReference type="InterPro" id="IPR004072">
    <property type="entry name" value="Vmron_rcpt_1"/>
</dbReference>
<evidence type="ECO:0000256" key="11">
    <source>
        <dbReference type="RuleBase" id="RU364061"/>
    </source>
</evidence>
<comment type="similarity">
    <text evidence="2 11">Belongs to the G-protein coupled receptor 1 family.</text>
</comment>
<feature type="transmembrane region" description="Helical" evidence="11">
    <location>
        <begin position="63"/>
        <end position="85"/>
    </location>
</feature>
<evidence type="ECO:0000256" key="9">
    <source>
        <dbReference type="ARBA" id="ARBA00023170"/>
    </source>
</evidence>